<comment type="caution">
    <text evidence="3">The sequence shown here is derived from an EMBL/GenBank/DDBJ whole genome shotgun (WGS) entry which is preliminary data.</text>
</comment>
<reference evidence="3" key="2">
    <citation type="submission" date="2023-05" db="EMBL/GenBank/DDBJ databases">
        <authorList>
            <consortium name="Lawrence Berkeley National Laboratory"/>
            <person name="Steindorff A."/>
            <person name="Hensen N."/>
            <person name="Bonometti L."/>
            <person name="Westerberg I."/>
            <person name="Brannstrom I.O."/>
            <person name="Guillou S."/>
            <person name="Cros-Aarteil S."/>
            <person name="Calhoun S."/>
            <person name="Haridas S."/>
            <person name="Kuo A."/>
            <person name="Mondo S."/>
            <person name="Pangilinan J."/>
            <person name="Riley R."/>
            <person name="Labutti K."/>
            <person name="Andreopoulos B."/>
            <person name="Lipzen A."/>
            <person name="Chen C."/>
            <person name="Yanf M."/>
            <person name="Daum C."/>
            <person name="Ng V."/>
            <person name="Clum A."/>
            <person name="Ohm R."/>
            <person name="Martin F."/>
            <person name="Silar P."/>
            <person name="Natvig D."/>
            <person name="Lalanne C."/>
            <person name="Gautier V."/>
            <person name="Ament-Velasquez S.L."/>
            <person name="Kruys A."/>
            <person name="Hutchinson M.I."/>
            <person name="Powell A.J."/>
            <person name="Barry K."/>
            <person name="Miller A.N."/>
            <person name="Grigoriev I.V."/>
            <person name="Debuchy R."/>
            <person name="Gladieux P."/>
            <person name="Thoren M.H."/>
            <person name="Johannesson H."/>
        </authorList>
    </citation>
    <scope>NUCLEOTIDE SEQUENCE</scope>
    <source>
        <strain evidence="3">CBS 757.83</strain>
    </source>
</reference>
<reference evidence="3" key="1">
    <citation type="journal article" date="2023" name="Mol. Phylogenet. Evol.">
        <title>Genome-scale phylogeny and comparative genomics of the fungal order Sordariales.</title>
        <authorList>
            <person name="Hensen N."/>
            <person name="Bonometti L."/>
            <person name="Westerberg I."/>
            <person name="Brannstrom I.O."/>
            <person name="Guillou S."/>
            <person name="Cros-Aarteil S."/>
            <person name="Calhoun S."/>
            <person name="Haridas S."/>
            <person name="Kuo A."/>
            <person name="Mondo S."/>
            <person name="Pangilinan J."/>
            <person name="Riley R."/>
            <person name="LaButti K."/>
            <person name="Andreopoulos B."/>
            <person name="Lipzen A."/>
            <person name="Chen C."/>
            <person name="Yan M."/>
            <person name="Daum C."/>
            <person name="Ng V."/>
            <person name="Clum A."/>
            <person name="Steindorff A."/>
            <person name="Ohm R.A."/>
            <person name="Martin F."/>
            <person name="Silar P."/>
            <person name="Natvig D.O."/>
            <person name="Lalanne C."/>
            <person name="Gautier V."/>
            <person name="Ament-Velasquez S.L."/>
            <person name="Kruys A."/>
            <person name="Hutchinson M.I."/>
            <person name="Powell A.J."/>
            <person name="Barry K."/>
            <person name="Miller A.N."/>
            <person name="Grigoriev I.V."/>
            <person name="Debuchy R."/>
            <person name="Gladieux P."/>
            <person name="Hiltunen Thoren M."/>
            <person name="Johannesson H."/>
        </authorList>
    </citation>
    <scope>NUCLEOTIDE SEQUENCE</scope>
    <source>
        <strain evidence="3">CBS 757.83</strain>
    </source>
</reference>
<dbReference type="AlphaFoldDB" id="A0AAN6Q036"/>
<evidence type="ECO:0000313" key="4">
    <source>
        <dbReference type="Proteomes" id="UP001305647"/>
    </source>
</evidence>
<feature type="compositionally biased region" description="Low complexity" evidence="1">
    <location>
        <begin position="224"/>
        <end position="240"/>
    </location>
</feature>
<keyword evidence="4" id="KW-1185">Reference proteome</keyword>
<feature type="region of interest" description="Disordered" evidence="1">
    <location>
        <begin position="30"/>
        <end position="56"/>
    </location>
</feature>
<feature type="compositionally biased region" description="Gly residues" evidence="1">
    <location>
        <begin position="213"/>
        <end position="223"/>
    </location>
</feature>
<evidence type="ECO:0000256" key="1">
    <source>
        <dbReference type="SAM" id="MobiDB-lite"/>
    </source>
</evidence>
<evidence type="ECO:0000313" key="3">
    <source>
        <dbReference type="EMBL" id="KAK4099829.1"/>
    </source>
</evidence>
<accession>A0AAN6Q036</accession>
<protein>
    <submittedName>
        <fullName evidence="3">Uncharacterized protein</fullName>
    </submittedName>
</protein>
<gene>
    <name evidence="3" type="ORF">N658DRAFT_560145</name>
</gene>
<name>A0AAN6Q036_9PEZI</name>
<dbReference type="Proteomes" id="UP001305647">
    <property type="component" value="Unassembled WGS sequence"/>
</dbReference>
<sequence length="461" mass="49956">MSFSGIILPAFICSFVWLLFQLSASLFPEPEPPSNPASVYDDDDDGYISEPDDDEGIDLSKINIPNITPLRNDQGLEAWKRNVNNMAHLMGWTKLLEGTAVPPPARASAKSRNKYRVKNAIVYIAITKSLEPVMDILRLYGWEDDGTFNVKNLFDSITRWHYLVSKLREAGLTLDDKLLQANLLKGLIKYDKHWVLLGMAAVAYGGNKKSGGSGSGGGGGGGTSSSTNNNNNNNNNNSNSDSWANGKKCGDSNCTILYKNKLRYLVHAHCKQYYSGGDDACFLIHPELKKAFDACKVAQGTANRAVLNFNSGVIDGVNTGSASLALDTDFLAMTVIDVASFDKLLPDALVEQGPVDGGNHDSGSVFTFNEPLPDDSVEQASINPDSGDIIIKLSVLAALTPDTSTKITRDCHRIPVPVSGPRIRAMDLATQATYAYVIYCGCEWCVVFNGLTDLLVNKQNG</sequence>
<dbReference type="EMBL" id="MU863646">
    <property type="protein sequence ID" value="KAK4099829.1"/>
    <property type="molecule type" value="Genomic_DNA"/>
</dbReference>
<proteinExistence type="predicted"/>
<feature type="signal peptide" evidence="2">
    <location>
        <begin position="1"/>
        <end position="25"/>
    </location>
</feature>
<evidence type="ECO:0000256" key="2">
    <source>
        <dbReference type="SAM" id="SignalP"/>
    </source>
</evidence>
<feature type="region of interest" description="Disordered" evidence="1">
    <location>
        <begin position="213"/>
        <end position="242"/>
    </location>
</feature>
<keyword evidence="2" id="KW-0732">Signal</keyword>
<organism evidence="3 4">
    <name type="scientific">Parathielavia hyrcaniae</name>
    <dbReference type="NCBI Taxonomy" id="113614"/>
    <lineage>
        <taxon>Eukaryota</taxon>
        <taxon>Fungi</taxon>
        <taxon>Dikarya</taxon>
        <taxon>Ascomycota</taxon>
        <taxon>Pezizomycotina</taxon>
        <taxon>Sordariomycetes</taxon>
        <taxon>Sordariomycetidae</taxon>
        <taxon>Sordariales</taxon>
        <taxon>Chaetomiaceae</taxon>
        <taxon>Parathielavia</taxon>
    </lineage>
</organism>
<feature type="chain" id="PRO_5042951932" evidence="2">
    <location>
        <begin position="26"/>
        <end position="461"/>
    </location>
</feature>
<feature type="compositionally biased region" description="Acidic residues" evidence="1">
    <location>
        <begin position="40"/>
        <end position="56"/>
    </location>
</feature>